<feature type="transmembrane region" description="Helical" evidence="1">
    <location>
        <begin position="28"/>
        <end position="45"/>
    </location>
</feature>
<dbReference type="AlphaFoldDB" id="A0A483CUZ4"/>
<feature type="transmembrane region" description="Helical" evidence="1">
    <location>
        <begin position="87"/>
        <end position="106"/>
    </location>
</feature>
<accession>A0A483CUZ4</accession>
<name>A0A483CUZ4_9EURY</name>
<dbReference type="EMBL" id="PGCL01000001">
    <property type="protein sequence ID" value="TAJ45456.1"/>
    <property type="molecule type" value="Genomic_DNA"/>
</dbReference>
<comment type="caution">
    <text evidence="2">The sequence shown here is derived from an EMBL/GenBank/DDBJ whole genome shotgun (WGS) entry which is preliminary data.</text>
</comment>
<evidence type="ECO:0000313" key="3">
    <source>
        <dbReference type="Proteomes" id="UP000292580"/>
    </source>
</evidence>
<keyword evidence="1" id="KW-0812">Transmembrane</keyword>
<reference evidence="2 3" key="1">
    <citation type="submission" date="2017-11" db="EMBL/GenBank/DDBJ databases">
        <title>Isolation and Characterization of Methanofollis Species from Methane Seep Offshore SW Taiwan.</title>
        <authorList>
            <person name="Teng N.-H."/>
            <person name="Lai M.-C."/>
            <person name="Chen S.-C."/>
        </authorList>
    </citation>
    <scope>NUCLEOTIDE SEQUENCE [LARGE SCALE GENOMIC DNA]</scope>
    <source>
        <strain evidence="2 3">FWC-SCC2</strain>
    </source>
</reference>
<proteinExistence type="predicted"/>
<protein>
    <submittedName>
        <fullName evidence="2">Uncharacterized protein</fullName>
    </submittedName>
</protein>
<dbReference type="Proteomes" id="UP000292580">
    <property type="component" value="Unassembled WGS sequence"/>
</dbReference>
<keyword evidence="1" id="KW-1133">Transmembrane helix</keyword>
<sequence length="320" mass="37197">MFLLADKYSGIEENGSPWNWGSINVLETIRRVFGLFSVKSFAIVIKQLVINTLYETFPVFLIWLGVFGISVIISIFSGSVYFWPNQYFFEVVASFGIVLGVFQYYLKRHEEKIATKITLFSQKISAIMREELSFEKFYSSLAEINGGKEIKTWIDRQIDPKMHFAEILKLMAENPDLGKRIFGRRSRSTVSFNFPVSYANSDNKLDELEMYAVGDSMQRKLQKIYDSFFEDEQIVDTIIGKIRDEIDIQEFGYLCLGNINILQEVFPQLINRKLKNAVESFCFPREYTNGSEVFLSFRKRREILEGKVTQKLMDEIMGCL</sequence>
<keyword evidence="3" id="KW-1185">Reference proteome</keyword>
<organism evidence="2 3">
    <name type="scientific">Methanofollis fontis</name>
    <dbReference type="NCBI Taxonomy" id="2052832"/>
    <lineage>
        <taxon>Archaea</taxon>
        <taxon>Methanobacteriati</taxon>
        <taxon>Methanobacteriota</taxon>
        <taxon>Stenosarchaea group</taxon>
        <taxon>Methanomicrobia</taxon>
        <taxon>Methanomicrobiales</taxon>
        <taxon>Methanomicrobiaceae</taxon>
        <taxon>Methanofollis</taxon>
    </lineage>
</organism>
<gene>
    <name evidence="2" type="ORF">CUJ86_01610</name>
</gene>
<evidence type="ECO:0000313" key="2">
    <source>
        <dbReference type="EMBL" id="TAJ45456.1"/>
    </source>
</evidence>
<evidence type="ECO:0000256" key="1">
    <source>
        <dbReference type="SAM" id="Phobius"/>
    </source>
</evidence>
<feature type="transmembrane region" description="Helical" evidence="1">
    <location>
        <begin position="57"/>
        <end position="81"/>
    </location>
</feature>
<keyword evidence="1" id="KW-0472">Membrane</keyword>